<evidence type="ECO:0000256" key="9">
    <source>
        <dbReference type="SAM" id="MobiDB-lite"/>
    </source>
</evidence>
<dbReference type="OrthoDB" id="2186770at2759"/>
<keyword evidence="12" id="KW-1185">Reference proteome</keyword>
<dbReference type="PANTHER" id="PTHR14513">
    <property type="entry name" value="PROTECTION OF TELOMERES 1"/>
    <property type="match status" value="1"/>
</dbReference>
<evidence type="ECO:0000259" key="10">
    <source>
        <dbReference type="SMART" id="SM00976"/>
    </source>
</evidence>
<organism evidence="11 12">
    <name type="scientific">Lachnellula suecica</name>
    <dbReference type="NCBI Taxonomy" id="602035"/>
    <lineage>
        <taxon>Eukaryota</taxon>
        <taxon>Fungi</taxon>
        <taxon>Dikarya</taxon>
        <taxon>Ascomycota</taxon>
        <taxon>Pezizomycotina</taxon>
        <taxon>Leotiomycetes</taxon>
        <taxon>Helotiales</taxon>
        <taxon>Lachnaceae</taxon>
        <taxon>Lachnellula</taxon>
    </lineage>
</organism>
<dbReference type="SMART" id="SM00976">
    <property type="entry name" value="Telo_bind"/>
    <property type="match status" value="1"/>
</dbReference>
<feature type="region of interest" description="Disordered" evidence="9">
    <location>
        <begin position="587"/>
        <end position="659"/>
    </location>
</feature>
<proteinExistence type="inferred from homology"/>
<evidence type="ECO:0000256" key="1">
    <source>
        <dbReference type="ARBA" id="ARBA00004123"/>
    </source>
</evidence>
<feature type="compositionally biased region" description="Basic and acidic residues" evidence="9">
    <location>
        <begin position="360"/>
        <end position="393"/>
    </location>
</feature>
<comment type="similarity">
    <text evidence="3">Belongs to the telombin family.</text>
</comment>
<evidence type="ECO:0000313" key="12">
    <source>
        <dbReference type="Proteomes" id="UP000469558"/>
    </source>
</evidence>
<keyword evidence="8" id="KW-0539">Nucleus</keyword>
<evidence type="ECO:0000256" key="8">
    <source>
        <dbReference type="ARBA" id="ARBA00023242"/>
    </source>
</evidence>
<protein>
    <recommendedName>
        <fullName evidence="4">Protection of telomeres protein 1</fullName>
    </recommendedName>
</protein>
<keyword evidence="7" id="KW-0238">DNA-binding</keyword>
<keyword evidence="6" id="KW-0779">Telomere</keyword>
<feature type="compositionally biased region" description="Basic and acidic residues" evidence="9">
    <location>
        <begin position="405"/>
        <end position="414"/>
    </location>
</feature>
<reference evidence="11 12" key="1">
    <citation type="submission" date="2018-05" db="EMBL/GenBank/DDBJ databases">
        <title>Genome sequencing and assembly of the regulated plant pathogen Lachnellula willkommii and related sister species for the development of diagnostic species identification markers.</title>
        <authorList>
            <person name="Giroux E."/>
            <person name="Bilodeau G."/>
        </authorList>
    </citation>
    <scope>NUCLEOTIDE SEQUENCE [LARGE SCALE GENOMIC DNA]</scope>
    <source>
        <strain evidence="11 12">CBS 268.59</strain>
    </source>
</reference>
<evidence type="ECO:0000256" key="7">
    <source>
        <dbReference type="ARBA" id="ARBA00023125"/>
    </source>
</evidence>
<evidence type="ECO:0000256" key="6">
    <source>
        <dbReference type="ARBA" id="ARBA00022895"/>
    </source>
</evidence>
<feature type="region of interest" description="Disordered" evidence="9">
    <location>
        <begin position="1"/>
        <end position="20"/>
    </location>
</feature>
<dbReference type="GO" id="GO:0016233">
    <property type="term" value="P:telomere capping"/>
    <property type="evidence" value="ECO:0007669"/>
    <property type="project" value="TreeGrafter"/>
</dbReference>
<gene>
    <name evidence="11" type="primary">pot1</name>
    <name evidence="11" type="ORF">LSUE1_G009439</name>
</gene>
<feature type="region of interest" description="Disordered" evidence="9">
    <location>
        <begin position="360"/>
        <end position="414"/>
    </location>
</feature>
<feature type="domain" description="Telomeric single stranded DNA binding POT1/Cdc13" evidence="10">
    <location>
        <begin position="20"/>
        <end position="167"/>
    </location>
</feature>
<dbReference type="PANTHER" id="PTHR14513:SF0">
    <property type="entry name" value="PROTECTION OF TELOMERES PROTEIN 1"/>
    <property type="match status" value="1"/>
</dbReference>
<evidence type="ECO:0000256" key="2">
    <source>
        <dbReference type="ARBA" id="ARBA00004574"/>
    </source>
</evidence>
<comment type="subcellular location">
    <subcellularLocation>
        <location evidence="2">Chromosome</location>
        <location evidence="2">Telomere</location>
    </subcellularLocation>
    <subcellularLocation>
        <location evidence="1">Nucleus</location>
    </subcellularLocation>
</comment>
<dbReference type="GO" id="GO:0000783">
    <property type="term" value="C:nuclear telomere cap complex"/>
    <property type="evidence" value="ECO:0007669"/>
    <property type="project" value="TreeGrafter"/>
</dbReference>
<dbReference type="InterPro" id="IPR011564">
    <property type="entry name" value="Telomer_end-bd_POT1/Cdc13"/>
</dbReference>
<dbReference type="AlphaFoldDB" id="A0A8T9BR62"/>
<dbReference type="Proteomes" id="UP000469558">
    <property type="component" value="Unassembled WGS sequence"/>
</dbReference>
<feature type="compositionally biased region" description="Low complexity" evidence="9">
    <location>
        <begin position="596"/>
        <end position="610"/>
    </location>
</feature>
<feature type="compositionally biased region" description="Polar residues" evidence="9">
    <location>
        <begin position="1"/>
        <end position="11"/>
    </location>
</feature>
<dbReference type="Gene3D" id="2.40.50.140">
    <property type="entry name" value="Nucleic acid-binding proteins"/>
    <property type="match status" value="2"/>
</dbReference>
<dbReference type="Pfam" id="PF02765">
    <property type="entry name" value="POT1"/>
    <property type="match status" value="1"/>
</dbReference>
<dbReference type="SUPFAM" id="SSF50249">
    <property type="entry name" value="Nucleic acid-binding proteins"/>
    <property type="match status" value="2"/>
</dbReference>
<sequence>MDSTQDSTPASSEPPLPTGFSTIQQIRDLPEKSKQSNANTFVSVIGFAEDYREPMNTNGTDWKCTFSIKDHSIAHETVGMAISIFWPRKSLPAVSGAGDVVLVRNVKVSVWNKNTALLANKMTTQFHIYILPVSTVPRAMSGGTKASWKSYIAPQGKIALPNALETTYVAWANSHKMEIDLPSETEFQERVARSTNVKDKFSLLKDVENGRYYNILGQVIRVFDGSSSSLTVYLSDYTAHTNFYNQVWVEDSVEDGGDAYGYQQANSNTTSNKWPGPYGKMSIQLTLYDGHAEFVRENVKAKDWVLIKNVQIKFGNMGGCLEGFLRGDPRRSEGSVNVEVLDSSRDQEYIDPKLKAAITRKRDEERKFEAQKKAFKEGPAAGDKRQAGDEEPGKSNSKKRRKERRAAAEAKASKNADLNENIRCSYPDEPIISIPQIIQSRYLNIEGEQHVSPFTVCKYKATVRVVDYFPHRLEDFAVGWRSTEYEMLSDFSGNEDTDREEERRIFKSGKGFAKDAWEWRFALLVEDASTKESKARIWLQVDNHAAQGLLGLEDDATSLRDNKRLVGLLREQLFKLWGDLEEEKSAKLPVEETNEPSSTFSSTASSQPPSRKAGDQPDADDSDAENEHSYGNASARKSAKETALQDRDPNAPFVGASTNQVGDTKLAPKNKAFTCCIKQYGVKVKENDPMKADAGNGERWERKFGLFGTQIM</sequence>
<dbReference type="GO" id="GO:0010521">
    <property type="term" value="F:telomerase inhibitor activity"/>
    <property type="evidence" value="ECO:0007669"/>
    <property type="project" value="TreeGrafter"/>
</dbReference>
<feature type="compositionally biased region" description="Basic and acidic residues" evidence="9">
    <location>
        <begin position="638"/>
        <end position="649"/>
    </location>
</feature>
<keyword evidence="5" id="KW-0158">Chromosome</keyword>
<accession>A0A8T9BR62</accession>
<evidence type="ECO:0000256" key="3">
    <source>
        <dbReference type="ARBA" id="ARBA00008442"/>
    </source>
</evidence>
<dbReference type="FunFam" id="2.40.50.140:FF:000303">
    <property type="entry name" value="Protection of telomeres protein 1"/>
    <property type="match status" value="1"/>
</dbReference>
<dbReference type="GO" id="GO:0032210">
    <property type="term" value="P:regulation of telomere maintenance via telomerase"/>
    <property type="evidence" value="ECO:0007669"/>
    <property type="project" value="TreeGrafter"/>
</dbReference>
<evidence type="ECO:0000256" key="5">
    <source>
        <dbReference type="ARBA" id="ARBA00022454"/>
    </source>
</evidence>
<evidence type="ECO:0000256" key="4">
    <source>
        <dbReference type="ARBA" id="ARBA00015253"/>
    </source>
</evidence>
<dbReference type="EMBL" id="QGMK01002837">
    <property type="protein sequence ID" value="TVY55720.1"/>
    <property type="molecule type" value="Genomic_DNA"/>
</dbReference>
<dbReference type="InterPro" id="IPR012340">
    <property type="entry name" value="NA-bd_OB-fold"/>
</dbReference>
<evidence type="ECO:0000313" key="11">
    <source>
        <dbReference type="EMBL" id="TVY55720.1"/>
    </source>
</evidence>
<dbReference type="InterPro" id="IPR028389">
    <property type="entry name" value="POT1"/>
</dbReference>
<dbReference type="GO" id="GO:0098505">
    <property type="term" value="F:G-rich strand telomeric DNA binding"/>
    <property type="evidence" value="ECO:0007669"/>
    <property type="project" value="TreeGrafter"/>
</dbReference>
<name>A0A8T9BR62_9HELO</name>
<dbReference type="InterPro" id="IPR032042">
    <property type="entry name" value="POT1PC"/>
</dbReference>
<comment type="caution">
    <text evidence="11">The sequence shown here is derived from an EMBL/GenBank/DDBJ whole genome shotgun (WGS) entry which is preliminary data.</text>
</comment>
<dbReference type="Pfam" id="PF16686">
    <property type="entry name" value="POT1PC"/>
    <property type="match status" value="1"/>
</dbReference>